<reference evidence="2" key="1">
    <citation type="submission" date="2015-08" db="EMBL/GenBank/DDBJ databases">
        <title>Complete DNA Sequence of Pseudomonas syringae pv. actinidiae, the Causal Agent of Kiwifruit Canker Disease.</title>
        <authorList>
            <person name="Rikkerink E.H.A."/>
            <person name="Fineran P.C."/>
        </authorList>
    </citation>
    <scope>NUCLEOTIDE SEQUENCE</scope>
    <source>
        <strain evidence="2">DSM 13666</strain>
    </source>
</reference>
<evidence type="ECO:0000313" key="2">
    <source>
        <dbReference type="EMBL" id="KOO37752.1"/>
    </source>
</evidence>
<dbReference type="Pfam" id="PF23491">
    <property type="entry name" value="bPH_8"/>
    <property type="match status" value="1"/>
</dbReference>
<dbReference type="AlphaFoldDB" id="A0A0M0KGM9"/>
<dbReference type="InterPro" id="IPR055365">
    <property type="entry name" value="PH_SunI-like"/>
</dbReference>
<dbReference type="PATRIC" id="fig|136160.3.peg.607"/>
<sequence length="83" mass="9565">MIQPNIQLLHDHIVIHWCMATIRIPVADIIEIVDLHNPTSHEKPVIRIGDPNGTKAYSCIRTKKADYLIYSNDQTWRTEVLSC</sequence>
<dbReference type="GeneID" id="87599135"/>
<evidence type="ECO:0000259" key="1">
    <source>
        <dbReference type="Pfam" id="PF23491"/>
    </source>
</evidence>
<feature type="domain" description="Sublancin immunity protein SunI-like PH" evidence="1">
    <location>
        <begin position="3"/>
        <end position="81"/>
    </location>
</feature>
<dbReference type="EMBL" id="LILD01000001">
    <property type="protein sequence ID" value="KOO37752.1"/>
    <property type="molecule type" value="Genomic_DNA"/>
</dbReference>
<protein>
    <recommendedName>
        <fullName evidence="1">Sublancin immunity protein SunI-like PH domain-containing protein</fullName>
    </recommendedName>
</protein>
<organism evidence="2">
    <name type="scientific">Halalkalibacterium halodurans</name>
    <name type="common">Bacillus halodurans</name>
    <dbReference type="NCBI Taxonomy" id="86665"/>
    <lineage>
        <taxon>Bacteria</taxon>
        <taxon>Bacillati</taxon>
        <taxon>Bacillota</taxon>
        <taxon>Bacilli</taxon>
        <taxon>Bacillales</taxon>
        <taxon>Bacillaceae</taxon>
        <taxon>Halalkalibacterium (ex Joshi et al. 2022)</taxon>
    </lineage>
</organism>
<proteinExistence type="predicted"/>
<gene>
    <name evidence="2" type="ORF">AMD02_02005</name>
</gene>
<dbReference type="RefSeq" id="WP_053430282.1">
    <property type="nucleotide sequence ID" value="NZ_CP040441.1"/>
</dbReference>
<accession>A0A0M0KGM9</accession>
<name>A0A0M0KGM9_ALKHA</name>
<comment type="caution">
    <text evidence="2">The sequence shown here is derived from an EMBL/GenBank/DDBJ whole genome shotgun (WGS) entry which is preliminary data.</text>
</comment>